<keyword evidence="3" id="KW-1185">Reference proteome</keyword>
<name>A0ABD3R2Z1_9STRA</name>
<dbReference type="SUPFAM" id="SSF103657">
    <property type="entry name" value="BAR/IMD domain-like"/>
    <property type="match status" value="1"/>
</dbReference>
<dbReference type="AlphaFoldDB" id="A0ABD3R2Z1"/>
<feature type="region of interest" description="Disordered" evidence="1">
    <location>
        <begin position="359"/>
        <end position="380"/>
    </location>
</feature>
<evidence type="ECO:0008006" key="4">
    <source>
        <dbReference type="Google" id="ProtNLM"/>
    </source>
</evidence>
<sequence>MTSESTPSTAEPADPPPPPPPSSPPPPPPPPTNDRTALHAALRAYELKRRTAYSSKLSSSSLYWRAFRTLLHDALDETSKAELLLKGWTNVTEMYGRSMKSLSEFCIEKNGAVVTEEKRRRKMLEENAAAAAAAAAKDGGGLAGDEKCGAMVQRLADSAGTVGGQYEEMVDFMKKEVLPNLSELCDNLKSELTIMEKLGDTIMQELEAAEQEVCSSWDSYYNKSVEYNTASSETLKARNKGAQIGTIAPDPNSAIECSDVWIDEMRYRMAVAFLSSAWEKCSAELSKLFSAMKNAECDRRNQIKELLIKATQRQERLWLGLPSSIQPVLKDLIGWPMEKKVVEEDVQSSIRARAQSILKEENEHKKASESKPNKANGLTGVDQNAGNFELSSPLVSDLMCKAKVIEKRSGLMSTWKVTLGIITADNFLQLFELPANSKMQPGSAPEVAFQNLIPPVLVPTLEIMRAGGGGVKFPSTKHWFDNLVPSESIALPNSTVSFKDDKAPIFEIAETVLTSGASKMFTKTLNRKVLMRAITRQEAEDFVNALKGSKGDSGA</sequence>
<dbReference type="InterPro" id="IPR027267">
    <property type="entry name" value="AH/BAR_dom_sf"/>
</dbReference>
<dbReference type="EMBL" id="JABMIG020000001">
    <property type="protein sequence ID" value="KAL3805821.1"/>
    <property type="molecule type" value="Genomic_DNA"/>
</dbReference>
<gene>
    <name evidence="2" type="ORF">HJC23_007782</name>
</gene>
<evidence type="ECO:0000256" key="1">
    <source>
        <dbReference type="SAM" id="MobiDB-lite"/>
    </source>
</evidence>
<proteinExistence type="predicted"/>
<reference evidence="2 3" key="1">
    <citation type="journal article" date="2020" name="G3 (Bethesda)">
        <title>Improved Reference Genome for Cyclotella cryptica CCMP332, a Model for Cell Wall Morphogenesis, Salinity Adaptation, and Lipid Production in Diatoms (Bacillariophyta).</title>
        <authorList>
            <person name="Roberts W.R."/>
            <person name="Downey K.M."/>
            <person name="Ruck E.C."/>
            <person name="Traller J.C."/>
            <person name="Alverson A.J."/>
        </authorList>
    </citation>
    <scope>NUCLEOTIDE SEQUENCE [LARGE SCALE GENOMIC DNA]</scope>
    <source>
        <strain evidence="2 3">CCMP332</strain>
    </source>
</reference>
<organism evidence="2 3">
    <name type="scientific">Cyclotella cryptica</name>
    <dbReference type="NCBI Taxonomy" id="29204"/>
    <lineage>
        <taxon>Eukaryota</taxon>
        <taxon>Sar</taxon>
        <taxon>Stramenopiles</taxon>
        <taxon>Ochrophyta</taxon>
        <taxon>Bacillariophyta</taxon>
        <taxon>Coscinodiscophyceae</taxon>
        <taxon>Thalassiosirophycidae</taxon>
        <taxon>Stephanodiscales</taxon>
        <taxon>Stephanodiscaceae</taxon>
        <taxon>Cyclotella</taxon>
    </lineage>
</organism>
<accession>A0ABD3R2Z1</accession>
<feature type="compositionally biased region" description="Basic and acidic residues" evidence="1">
    <location>
        <begin position="359"/>
        <end position="372"/>
    </location>
</feature>
<evidence type="ECO:0000313" key="3">
    <source>
        <dbReference type="Proteomes" id="UP001516023"/>
    </source>
</evidence>
<protein>
    <recommendedName>
        <fullName evidence="4">GRAM domain-containing protein</fullName>
    </recommendedName>
</protein>
<evidence type="ECO:0000313" key="2">
    <source>
        <dbReference type="EMBL" id="KAL3805821.1"/>
    </source>
</evidence>
<dbReference type="Gene3D" id="1.20.1270.60">
    <property type="entry name" value="Arfaptin homology (AH) domain/BAR domain"/>
    <property type="match status" value="1"/>
</dbReference>
<dbReference type="Proteomes" id="UP001516023">
    <property type="component" value="Unassembled WGS sequence"/>
</dbReference>
<feature type="compositionally biased region" description="Pro residues" evidence="1">
    <location>
        <begin position="13"/>
        <end position="32"/>
    </location>
</feature>
<feature type="region of interest" description="Disordered" evidence="1">
    <location>
        <begin position="1"/>
        <end position="35"/>
    </location>
</feature>
<dbReference type="SUPFAM" id="SSF101447">
    <property type="entry name" value="Formin homology 2 domain (FH2 domain)"/>
    <property type="match status" value="1"/>
</dbReference>
<comment type="caution">
    <text evidence="2">The sequence shown here is derived from an EMBL/GenBank/DDBJ whole genome shotgun (WGS) entry which is preliminary data.</text>
</comment>